<evidence type="ECO:0008006" key="4">
    <source>
        <dbReference type="Google" id="ProtNLM"/>
    </source>
</evidence>
<dbReference type="STRING" id="1519643.SAMN06295933_3254"/>
<reference evidence="3" key="1">
    <citation type="submission" date="2017-04" db="EMBL/GenBank/DDBJ databases">
        <authorList>
            <person name="Varghese N."/>
            <person name="Submissions S."/>
        </authorList>
    </citation>
    <scope>NUCLEOTIDE SEQUENCE [LARGE SCALE GENOMIC DNA]</scope>
    <source>
        <strain evidence="3">K3S</strain>
    </source>
</reference>
<organism evidence="2 3">
    <name type="scientific">Desulfovibrio gilichinskyi</name>
    <dbReference type="NCBI Taxonomy" id="1519643"/>
    <lineage>
        <taxon>Bacteria</taxon>
        <taxon>Pseudomonadati</taxon>
        <taxon>Thermodesulfobacteriota</taxon>
        <taxon>Desulfovibrionia</taxon>
        <taxon>Desulfovibrionales</taxon>
        <taxon>Desulfovibrionaceae</taxon>
        <taxon>Desulfovibrio</taxon>
    </lineage>
</organism>
<keyword evidence="1" id="KW-0812">Transmembrane</keyword>
<gene>
    <name evidence="2" type="ORF">SAMN06295933_3254</name>
</gene>
<evidence type="ECO:0000256" key="1">
    <source>
        <dbReference type="SAM" id="Phobius"/>
    </source>
</evidence>
<evidence type="ECO:0000313" key="3">
    <source>
        <dbReference type="Proteomes" id="UP000192906"/>
    </source>
</evidence>
<keyword evidence="1" id="KW-0472">Membrane</keyword>
<protein>
    <recommendedName>
        <fullName evidence="4">PH domain-containing protein</fullName>
    </recommendedName>
</protein>
<accession>A0A1X7ERS0</accession>
<dbReference type="EMBL" id="FWZU01000006">
    <property type="protein sequence ID" value="SMF38675.1"/>
    <property type="molecule type" value="Genomic_DNA"/>
</dbReference>
<dbReference type="Proteomes" id="UP000192906">
    <property type="component" value="Unassembled WGS sequence"/>
</dbReference>
<dbReference type="AlphaFoldDB" id="A0A1X7ERS0"/>
<proteinExistence type="predicted"/>
<keyword evidence="1" id="KW-1133">Transmembrane helix</keyword>
<keyword evidence="3" id="KW-1185">Reference proteome</keyword>
<name>A0A1X7ERS0_9BACT</name>
<feature type="transmembrane region" description="Helical" evidence="1">
    <location>
        <begin position="31"/>
        <end position="48"/>
    </location>
</feature>
<sequence>MFQIKLFQNLTVFLGMIWTLCSIIGLVTKVYLPILFFPFYVLFFYFGFKTNNLLTSINNDGIVISFSFFNKKILYQNIVKYNESYLTDSFCPNGIKSFSIYLTGKKKYIVNYKYSSNAYEVITRNIRRANEETKE</sequence>
<feature type="transmembrane region" description="Helical" evidence="1">
    <location>
        <begin position="7"/>
        <end position="25"/>
    </location>
</feature>
<evidence type="ECO:0000313" key="2">
    <source>
        <dbReference type="EMBL" id="SMF38675.1"/>
    </source>
</evidence>